<dbReference type="PANTHER" id="PTHR11060:SF0">
    <property type="entry name" value="PROTEIN MEMO1"/>
    <property type="match status" value="1"/>
</dbReference>
<comment type="similarity">
    <text evidence="1">Belongs to the MEMO1 family.</text>
</comment>
<sequence>MSNDHPRARHDLEFIPFDHEGQPTILVRDRLEIVPWGTGIPQGLLPVLALLDGRQSLAAVAAAVTEAQGGRLVTAEDVAGLVAELDKAGLLDSPAYRERKAAVAADFAAAPTRPTVFAGQAYPDTAADLATYCDAVLAEAAPQARPATAPLAIIAPHIDPEAGRAGYAAAYAAIRGTALKRVIVLGVGHQLMSGLYCLTDKPFATPLGDVATDAAAVARLRRAGGTCLDPSELPHKAEHSIEFQAVFLRHGLAATPFAMVPVLCGSPVGILAESSRQAFLDYAGPFLAELAALVREPGTLLVAGVDLCHIGGKFGHAEPAELLEDAALSHDRALLAALAAGDPEAFWAESARVADNYNVCGLTALATLAEVLPPASMTLLSHDIMREAATLSAVTFAAAAFTAR</sequence>
<dbReference type="Pfam" id="PF01875">
    <property type="entry name" value="Memo"/>
    <property type="match status" value="1"/>
</dbReference>
<protein>
    <submittedName>
        <fullName evidence="2">AmmeMemoRadiSam system protein B</fullName>
    </submittedName>
</protein>
<dbReference type="EMBL" id="WVUD01000052">
    <property type="protein sequence ID" value="MYL85039.1"/>
    <property type="molecule type" value="Genomic_DNA"/>
</dbReference>
<dbReference type="PANTHER" id="PTHR11060">
    <property type="entry name" value="PROTEIN MEMO1"/>
    <property type="match status" value="1"/>
</dbReference>
<evidence type="ECO:0000313" key="2">
    <source>
        <dbReference type="EMBL" id="MYL85039.1"/>
    </source>
</evidence>
<accession>A0A7C9IQ60</accession>
<organism evidence="2 3">
    <name type="scientific">Solidesulfovibrio aerotolerans</name>
    <dbReference type="NCBI Taxonomy" id="295255"/>
    <lineage>
        <taxon>Bacteria</taxon>
        <taxon>Pseudomonadati</taxon>
        <taxon>Thermodesulfobacteriota</taxon>
        <taxon>Desulfovibrionia</taxon>
        <taxon>Desulfovibrionales</taxon>
        <taxon>Desulfovibrionaceae</taxon>
        <taxon>Solidesulfovibrio</taxon>
    </lineage>
</organism>
<comment type="caution">
    <text evidence="2">The sequence shown here is derived from an EMBL/GenBank/DDBJ whole genome shotgun (WGS) entry which is preliminary data.</text>
</comment>
<evidence type="ECO:0000256" key="1">
    <source>
        <dbReference type="ARBA" id="ARBA00006315"/>
    </source>
</evidence>
<evidence type="ECO:0000313" key="3">
    <source>
        <dbReference type="Proteomes" id="UP000482487"/>
    </source>
</evidence>
<dbReference type="NCBIfam" id="TIGR04336">
    <property type="entry name" value="AmmeMemoSam_B"/>
    <property type="match status" value="1"/>
</dbReference>
<gene>
    <name evidence="2" type="primary">amrB</name>
    <name evidence="2" type="ORF">GTA51_18165</name>
</gene>
<dbReference type="Gene3D" id="3.40.830.10">
    <property type="entry name" value="LigB-like"/>
    <property type="match status" value="1"/>
</dbReference>
<dbReference type="Proteomes" id="UP000482487">
    <property type="component" value="Unassembled WGS sequence"/>
</dbReference>
<reference evidence="2 3" key="1">
    <citation type="submission" date="2020-01" db="EMBL/GenBank/DDBJ databases">
        <title>Genome sequence of Desulfovibrio aerotolerans DSM 16695(T).</title>
        <authorList>
            <person name="Karnachuk O."/>
            <person name="Avakyan M."/>
            <person name="Mardanov A."/>
            <person name="Kadnikov V."/>
            <person name="Ravin N."/>
        </authorList>
    </citation>
    <scope>NUCLEOTIDE SEQUENCE [LARGE SCALE GENOMIC DNA]</scope>
    <source>
        <strain evidence="2 3">DSM 16695</strain>
    </source>
</reference>
<proteinExistence type="inferred from homology"/>
<dbReference type="InterPro" id="IPR002737">
    <property type="entry name" value="MEMO1_fam"/>
</dbReference>
<keyword evidence="3" id="KW-1185">Reference proteome</keyword>
<dbReference type="AlphaFoldDB" id="A0A7C9IQ60"/>
<name>A0A7C9IQ60_9BACT</name>
<dbReference type="OrthoDB" id="9771412at2"/>